<dbReference type="InterPro" id="IPR036404">
    <property type="entry name" value="Jacalin-like_lectin_dom_sf"/>
</dbReference>
<dbReference type="InterPro" id="IPR038772">
    <property type="entry name" value="Sph/SMPD2-like"/>
</dbReference>
<feature type="chain" id="PRO_5038536336" evidence="1">
    <location>
        <begin position="26"/>
        <end position="449"/>
    </location>
</feature>
<keyword evidence="1" id="KW-0732">Signal</keyword>
<dbReference type="InterPro" id="IPR000300">
    <property type="entry name" value="IPPc"/>
</dbReference>
<dbReference type="SUPFAM" id="SSF51101">
    <property type="entry name" value="Mannose-binding lectins"/>
    <property type="match status" value="1"/>
</dbReference>
<dbReference type="AlphaFoldDB" id="A0A561TVR4"/>
<dbReference type="InterPro" id="IPR036691">
    <property type="entry name" value="Endo/exonu/phosph_ase_sf"/>
</dbReference>
<evidence type="ECO:0000256" key="1">
    <source>
        <dbReference type="SAM" id="SignalP"/>
    </source>
</evidence>
<organism evidence="3 4">
    <name type="scientific">Kitasatospora viridis</name>
    <dbReference type="NCBI Taxonomy" id="281105"/>
    <lineage>
        <taxon>Bacteria</taxon>
        <taxon>Bacillati</taxon>
        <taxon>Actinomycetota</taxon>
        <taxon>Actinomycetes</taxon>
        <taxon>Kitasatosporales</taxon>
        <taxon>Streptomycetaceae</taxon>
        <taxon>Kitasatospora</taxon>
    </lineage>
</organism>
<dbReference type="Proteomes" id="UP000317940">
    <property type="component" value="Unassembled WGS sequence"/>
</dbReference>
<dbReference type="PROSITE" id="PS51752">
    <property type="entry name" value="JACALIN_LECTIN"/>
    <property type="match status" value="1"/>
</dbReference>
<dbReference type="GO" id="GO:0004767">
    <property type="term" value="F:sphingomyelin phosphodiesterase activity"/>
    <property type="evidence" value="ECO:0007669"/>
    <property type="project" value="InterPro"/>
</dbReference>
<dbReference type="CDD" id="cd09615">
    <property type="entry name" value="Jacalin_EEP"/>
    <property type="match status" value="1"/>
</dbReference>
<comment type="caution">
    <text evidence="3">The sequence shown here is derived from an EMBL/GenBank/DDBJ whole genome shotgun (WGS) entry which is preliminary data.</text>
</comment>
<reference evidence="3 4" key="1">
    <citation type="submission" date="2019-06" db="EMBL/GenBank/DDBJ databases">
        <title>Sequencing the genomes of 1000 actinobacteria strains.</title>
        <authorList>
            <person name="Klenk H.-P."/>
        </authorList>
    </citation>
    <scope>NUCLEOTIDE SEQUENCE [LARGE SCALE GENOMIC DNA]</scope>
    <source>
        <strain evidence="3 4">DSM 44826</strain>
    </source>
</reference>
<dbReference type="EMBL" id="VIWT01000002">
    <property type="protein sequence ID" value="TWF91203.1"/>
    <property type="molecule type" value="Genomic_DNA"/>
</dbReference>
<dbReference type="GO" id="GO:0016791">
    <property type="term" value="F:phosphatase activity"/>
    <property type="evidence" value="ECO:0007669"/>
    <property type="project" value="InterPro"/>
</dbReference>
<name>A0A561TVR4_9ACTN</name>
<sequence length="449" mass="47694">MSTRKPRTLLAAALLALAPSTAALAAATPASAASAPSGAFTLLNYNVAGLPVVHEPPTTLSMEDAASRIGQGLPPYDVVNEQEDFNYHAYIYAGDTHPYRTATSGPAGIGDGLNTLSNYAFDDFQRTKWSSCYPDNGDCFTPKGFSFSRLRLAEGVYLDYYNLHTNAGTSSGDETARENEWQQLTAFIQANSAGNAVVIAGDTNSRYTRGDDQLPGFVAANGLTDAWVQLEQGGVAPAAGATPLMCDEAAITDTCEITNKTFYRSNQLVTLNATGYHNEHAKFLDSNGLMLSDMDPILTDFSWAQSPDYRQSDTFGGPHGSFYTDLPSIPAQARATTLTLRSGTRVDAVGLTLDDGTTLTHGGTGGSPASLTLGAGEYLTQARLCEGQYNGDTRIFYAEFTTNLGRSLAGGTQTSDCVTDTAPAGWQLAGFYGRQGAELDKLGVVYTQR</sequence>
<dbReference type="Gene3D" id="3.60.10.10">
    <property type="entry name" value="Endonuclease/exonuclease/phosphatase"/>
    <property type="match status" value="1"/>
</dbReference>
<dbReference type="OrthoDB" id="7316663at2"/>
<dbReference type="PANTHER" id="PTHR16320">
    <property type="entry name" value="SPHINGOMYELINASE FAMILY MEMBER"/>
    <property type="match status" value="1"/>
</dbReference>
<dbReference type="SMART" id="SM00915">
    <property type="entry name" value="Jacalin"/>
    <property type="match status" value="1"/>
</dbReference>
<dbReference type="GO" id="GO:0030246">
    <property type="term" value="F:carbohydrate binding"/>
    <property type="evidence" value="ECO:0007669"/>
    <property type="project" value="UniProtKB-KW"/>
</dbReference>
<dbReference type="Gene3D" id="2.100.10.30">
    <property type="entry name" value="Jacalin-like lectin domain"/>
    <property type="match status" value="1"/>
</dbReference>
<keyword evidence="3" id="KW-0430">Lectin</keyword>
<dbReference type="GO" id="GO:0005737">
    <property type="term" value="C:cytoplasm"/>
    <property type="evidence" value="ECO:0007669"/>
    <property type="project" value="TreeGrafter"/>
</dbReference>
<dbReference type="PANTHER" id="PTHR16320:SF1">
    <property type="entry name" value="SPHINGOMYELINASE DDB_G0288017"/>
    <property type="match status" value="1"/>
</dbReference>
<dbReference type="InterPro" id="IPR001229">
    <property type="entry name" value="Jacalin-like_lectin_dom"/>
</dbReference>
<dbReference type="RefSeq" id="WP_145908823.1">
    <property type="nucleotide sequence ID" value="NZ_BAAAMZ010000033.1"/>
</dbReference>
<gene>
    <name evidence="3" type="ORF">FHX73_12315</name>
</gene>
<evidence type="ECO:0000313" key="4">
    <source>
        <dbReference type="Proteomes" id="UP000317940"/>
    </source>
</evidence>
<accession>A0A561TVR4</accession>
<feature type="domain" description="Jacalin-type lectin" evidence="2">
    <location>
        <begin position="309"/>
        <end position="448"/>
    </location>
</feature>
<dbReference type="SUPFAM" id="SSF56219">
    <property type="entry name" value="DNase I-like"/>
    <property type="match status" value="1"/>
</dbReference>
<feature type="signal peptide" evidence="1">
    <location>
        <begin position="1"/>
        <end position="25"/>
    </location>
</feature>
<keyword evidence="4" id="KW-1185">Reference proteome</keyword>
<proteinExistence type="predicted"/>
<evidence type="ECO:0000259" key="2">
    <source>
        <dbReference type="PROSITE" id="PS51752"/>
    </source>
</evidence>
<dbReference type="Pfam" id="PF22669">
    <property type="entry name" value="Exo_endo_phos2"/>
    <property type="match status" value="1"/>
</dbReference>
<evidence type="ECO:0000313" key="3">
    <source>
        <dbReference type="EMBL" id="TWF91203.1"/>
    </source>
</evidence>
<dbReference type="Pfam" id="PF01419">
    <property type="entry name" value="Jacalin"/>
    <property type="match status" value="1"/>
</dbReference>
<protein>
    <submittedName>
        <fullName evidence="3">Jacalin-like lectin domain-containing protein</fullName>
    </submittedName>
</protein>
<dbReference type="GO" id="GO:0046856">
    <property type="term" value="P:phosphatidylinositol dephosphorylation"/>
    <property type="evidence" value="ECO:0007669"/>
    <property type="project" value="InterPro"/>
</dbReference>